<proteinExistence type="predicted"/>
<comment type="caution">
    <text evidence="1">The sequence shown here is derived from an EMBL/GenBank/DDBJ whole genome shotgun (WGS) entry which is preliminary data.</text>
</comment>
<reference evidence="1 2" key="1">
    <citation type="submission" date="2014-03" db="EMBL/GenBank/DDBJ databases">
        <title>Draft Genome Sequences of Four Burkholderia Strains.</title>
        <authorList>
            <person name="Liu X.Y."/>
            <person name="Li C.X."/>
            <person name="Xu J.H."/>
        </authorList>
    </citation>
    <scope>NUCLEOTIDE SEQUENCE [LARGE SCALE GENOMIC DNA]</scope>
    <source>
        <strain evidence="1 2">DSM 50014</strain>
    </source>
</reference>
<gene>
    <name evidence="1" type="ORF">BG61_32530</name>
</gene>
<dbReference type="PANTHER" id="PTHR38009">
    <property type="entry name" value="CONSERVED HYPOTHETICAL PHAGE TAIL PROTEIN"/>
    <property type="match status" value="1"/>
</dbReference>
<dbReference type="InterPro" id="IPR010667">
    <property type="entry name" value="Phage_T4_Gp19"/>
</dbReference>
<organism evidence="1 2">
    <name type="scientific">Caballeronia glathei</name>
    <dbReference type="NCBI Taxonomy" id="60547"/>
    <lineage>
        <taxon>Bacteria</taxon>
        <taxon>Pseudomonadati</taxon>
        <taxon>Pseudomonadota</taxon>
        <taxon>Betaproteobacteria</taxon>
        <taxon>Burkholderiales</taxon>
        <taxon>Burkholderiaceae</taxon>
        <taxon>Caballeronia</taxon>
    </lineage>
</organism>
<sequence>MSVSDADRLYLGFAFSVAIRQRVVAGFSEVSGLVIETEVETFREGGVNDCERQLAGPTKFPTRLVLKRGMGDLRHLWDWYLGVTQGRIERRDVTIVINDRQGNAGLKWVFREACPVKWTGPELRAASSAIAFEAIDLVHRGVS</sequence>
<dbReference type="PANTHER" id="PTHR38009:SF1">
    <property type="entry name" value="CONSERVED HYPOTHETICAL PHAGE TAIL PROTEIN"/>
    <property type="match status" value="1"/>
</dbReference>
<accession>A0A069PUX1</accession>
<evidence type="ECO:0000313" key="1">
    <source>
        <dbReference type="EMBL" id="KDR43629.1"/>
    </source>
</evidence>
<dbReference type="NCBIfam" id="TIGR02241">
    <property type="entry name" value="conserved hypothetical phage tail region protein"/>
    <property type="match status" value="1"/>
</dbReference>
<protein>
    <submittedName>
        <fullName evidence="1">Phage tail protein</fullName>
    </submittedName>
</protein>
<dbReference type="EMBL" id="JFHC01000006">
    <property type="protein sequence ID" value="KDR43629.1"/>
    <property type="molecule type" value="Genomic_DNA"/>
</dbReference>
<dbReference type="GO" id="GO:0005198">
    <property type="term" value="F:structural molecule activity"/>
    <property type="evidence" value="ECO:0007669"/>
    <property type="project" value="InterPro"/>
</dbReference>
<name>A0A069PUX1_9BURK</name>
<keyword evidence="2" id="KW-1185">Reference proteome</keyword>
<dbReference type="STRING" id="60547.GCA_000751215_02269"/>
<dbReference type="Pfam" id="PF06841">
    <property type="entry name" value="Phage_T4_gp19"/>
    <property type="match status" value="1"/>
</dbReference>
<dbReference type="Proteomes" id="UP000027466">
    <property type="component" value="Unassembled WGS sequence"/>
</dbReference>
<evidence type="ECO:0000313" key="2">
    <source>
        <dbReference type="Proteomes" id="UP000027466"/>
    </source>
</evidence>
<dbReference type="InterPro" id="IPR011747">
    <property type="entry name" value="CHP02241"/>
</dbReference>
<dbReference type="AlphaFoldDB" id="A0A069PUX1"/>